<dbReference type="Proteomes" id="UP000297693">
    <property type="component" value="Unassembled WGS sequence"/>
</dbReference>
<proteinExistence type="predicted"/>
<comment type="caution">
    <text evidence="1">The sequence shown here is derived from an EMBL/GenBank/DDBJ whole genome shotgun (WGS) entry which is preliminary data.</text>
</comment>
<organism evidence="1 2">
    <name type="scientific">Leptospira ognonensis</name>
    <dbReference type="NCBI Taxonomy" id="2484945"/>
    <lineage>
        <taxon>Bacteria</taxon>
        <taxon>Pseudomonadati</taxon>
        <taxon>Spirochaetota</taxon>
        <taxon>Spirochaetia</taxon>
        <taxon>Leptospirales</taxon>
        <taxon>Leptospiraceae</taxon>
        <taxon>Leptospira</taxon>
    </lineage>
</organism>
<dbReference type="InterPro" id="IPR013431">
    <property type="entry name" value="Delta_60_rpt"/>
</dbReference>
<sequence length="818" mass="88222">MLCGHGLNFYVLANFQSSKTMTIKMIAYHFNKKFYVFSLIFISFFSFCKPLNLRKDCDPTSLDFLKISLLVQYLQIRSAGCYPPFFAANIDPSVASESAPNSSSEIRVPLWGFFSINAGAGLVRDIKINGTKAYVGGVFDYIGPNTGSLAMLNGSDQVLLPQTSCPYFEIDGNVNRILSDGNGNAFVAGTFNHIFGIPRRAIAKIKADCSIDTTFNVNMADSGADVRTLLLHNGKLYLGGVFSGTFATTGSDTRTHLAAVNPSSGALDTSWNPVITGGEVNDIQTDNTDLYVGGQFSQIGGSTLSNLARINLTTGTVVNALGDPDGTVQSIFLEGTNLYVGGSFTTISSNTANYLAKIGNSGSFIWGNTQLDSTVRSVYISNNKLYVAGNFSTPRQSLITFDPTTGSDLTKDFKILSGLVTMVREVDNKIFLIGSFTSILDTSIPYVASIDPTNDTLVSWNANIGGPNQQDYGDILKFSNGNYLVGGSFPTLQGKARSYLAEMDLTTGQPTDWNPSFTHPGGIEVIQAMHIYQDQLYIGGAFTAIGGQTRTRFASFDIKSTPSLSNLSISISGYTNNVYRISNFDNNILITGGYATVNGTSINHIVTLNPENNQLTFGLNPNTNFSIKDFIKLSNGKLVLGGDFTQINGSTAINRFAVVNESNGNLLQSPSGTAIGSAYSLVESNGRLIIGFDNNSAPGGSTGCCLGIYDIDNFNPITHSLNILPASGQRVNYVYANSSELFFMGTFNSVRSQTKSNFAAVLSDTLQLTDFSPTFNSEVYRMGESTTDYFFLGRFSAVSGRKRSYLARIRKSDKSLVN</sequence>
<dbReference type="AlphaFoldDB" id="A0A4R9K6N0"/>
<dbReference type="SUPFAM" id="SSF50965">
    <property type="entry name" value="Galactose oxidase, central domain"/>
    <property type="match status" value="2"/>
</dbReference>
<dbReference type="EMBL" id="RQGD01000022">
    <property type="protein sequence ID" value="TGL60227.1"/>
    <property type="molecule type" value="Genomic_DNA"/>
</dbReference>
<name>A0A4R9K6N0_9LEPT</name>
<dbReference type="Gene3D" id="2.80.10.50">
    <property type="match status" value="1"/>
</dbReference>
<keyword evidence="2" id="KW-1185">Reference proteome</keyword>
<accession>A0A4R9K6N0</accession>
<dbReference type="InterPro" id="IPR011047">
    <property type="entry name" value="Quinoprotein_ADH-like_sf"/>
</dbReference>
<protein>
    <submittedName>
        <fullName evidence="1">Uncharacterized protein</fullName>
    </submittedName>
</protein>
<dbReference type="PANTHER" id="PTHR31778">
    <property type="entry name" value="BUD SITE SELECTION PROTEIN RAX2"/>
    <property type="match status" value="1"/>
</dbReference>
<gene>
    <name evidence="1" type="ORF">EHQ58_06925</name>
</gene>
<dbReference type="OrthoDB" id="340196at2"/>
<dbReference type="GO" id="GO:1902929">
    <property type="term" value="C:plasma membrane of growing cell tip"/>
    <property type="evidence" value="ECO:0007669"/>
    <property type="project" value="TreeGrafter"/>
</dbReference>
<reference evidence="1" key="1">
    <citation type="journal article" date="2019" name="PLoS Negl. Trop. Dis.">
        <title>Revisiting the worldwide diversity of Leptospira species in the environment.</title>
        <authorList>
            <person name="Vincent A.T."/>
            <person name="Schiettekatte O."/>
            <person name="Bourhy P."/>
            <person name="Veyrier F.J."/>
            <person name="Picardeau M."/>
        </authorList>
    </citation>
    <scope>NUCLEOTIDE SEQUENCE [LARGE SCALE GENOMIC DNA]</scope>
    <source>
        <strain evidence="1">201702476</strain>
    </source>
</reference>
<dbReference type="Pfam" id="PF17164">
    <property type="entry name" value="DUF5122"/>
    <property type="match status" value="4"/>
</dbReference>
<evidence type="ECO:0000313" key="1">
    <source>
        <dbReference type="EMBL" id="TGL60227.1"/>
    </source>
</evidence>
<dbReference type="SUPFAM" id="SSF50998">
    <property type="entry name" value="Quinoprotein alcohol dehydrogenase-like"/>
    <property type="match status" value="1"/>
</dbReference>
<dbReference type="PANTHER" id="PTHR31778:SF2">
    <property type="entry name" value="BUD SITE SELECTION PROTEIN RAX2"/>
    <property type="match status" value="1"/>
</dbReference>
<evidence type="ECO:0000313" key="2">
    <source>
        <dbReference type="Proteomes" id="UP000297693"/>
    </source>
</evidence>
<dbReference type="InterPro" id="IPR011043">
    <property type="entry name" value="Gal_Oxase/kelch_b-propeller"/>
</dbReference>